<dbReference type="STRING" id="671143.DAMO_2257"/>
<evidence type="ECO:0000256" key="7">
    <source>
        <dbReference type="ARBA" id="ARBA00023014"/>
    </source>
</evidence>
<dbReference type="InterPro" id="IPR006638">
    <property type="entry name" value="Elp3/MiaA/NifB-like_rSAM"/>
</dbReference>
<dbReference type="PANTHER" id="PTHR13932">
    <property type="entry name" value="COPROPORPHYRINIGEN III OXIDASE"/>
    <property type="match status" value="1"/>
</dbReference>
<keyword evidence="9" id="KW-0963">Cytoplasm</keyword>
<dbReference type="PANTHER" id="PTHR13932:SF5">
    <property type="entry name" value="RADICAL S-ADENOSYL METHIONINE DOMAIN-CONTAINING PROTEIN 1, MITOCHONDRIAL"/>
    <property type="match status" value="1"/>
</dbReference>
<dbReference type="Pfam" id="PF04055">
    <property type="entry name" value="Radical_SAM"/>
    <property type="match status" value="1"/>
</dbReference>
<dbReference type="AlphaFoldDB" id="D5MI14"/>
<feature type="domain" description="Radical SAM core" evidence="10">
    <location>
        <begin position="17"/>
        <end position="255"/>
    </location>
</feature>
<keyword evidence="4 9" id="KW-0949">S-adenosyl-L-methionine</keyword>
<comment type="subcellular location">
    <subcellularLocation>
        <location evidence="9">Cytoplasm</location>
    </subcellularLocation>
</comment>
<dbReference type="SUPFAM" id="SSF102114">
    <property type="entry name" value="Radical SAM enzymes"/>
    <property type="match status" value="1"/>
</dbReference>
<dbReference type="GO" id="GO:0006779">
    <property type="term" value="P:porphyrin-containing compound biosynthetic process"/>
    <property type="evidence" value="ECO:0007669"/>
    <property type="project" value="InterPro"/>
</dbReference>
<keyword evidence="11" id="KW-0560">Oxidoreductase</keyword>
<dbReference type="SFLD" id="SFLDF00288">
    <property type="entry name" value="HemN-like__clustered_with_nucl"/>
    <property type="match status" value="1"/>
</dbReference>
<evidence type="ECO:0000313" key="11">
    <source>
        <dbReference type="EMBL" id="CBE69307.1"/>
    </source>
</evidence>
<comment type="function">
    <text evidence="9">Probably acts as a heme chaperone, transferring heme to an unknown acceptor. Binds one molecule of heme per monomer, possibly covalently. Binds 1 [4Fe-4S] cluster. The cluster is coordinated with 3 cysteines and an exchangeable S-adenosyl-L-methionine.</text>
</comment>
<dbReference type="SFLD" id="SFLDS00029">
    <property type="entry name" value="Radical_SAM"/>
    <property type="match status" value="1"/>
</dbReference>
<dbReference type="Proteomes" id="UP000006898">
    <property type="component" value="Chromosome"/>
</dbReference>
<dbReference type="InterPro" id="IPR004559">
    <property type="entry name" value="HemW-like"/>
</dbReference>
<dbReference type="PATRIC" id="fig|671143.5.peg.1989"/>
<dbReference type="EMBL" id="FP565575">
    <property type="protein sequence ID" value="CBE69307.1"/>
    <property type="molecule type" value="Genomic_DNA"/>
</dbReference>
<dbReference type="KEGG" id="mox:DAMO_2257"/>
<organism evidence="11 12">
    <name type="scientific">Methylomirabilis oxygeniifera</name>
    <dbReference type="NCBI Taxonomy" id="671143"/>
    <lineage>
        <taxon>Bacteria</taxon>
        <taxon>Candidatus Methylomirabilota</taxon>
        <taxon>Candidatus Methylomirabilia</taxon>
        <taxon>Candidatus Methylomirabilales</taxon>
        <taxon>Candidatus Methylomirabilaceae</taxon>
        <taxon>Candidatus Methylomirabilis</taxon>
    </lineage>
</organism>
<name>D5MI14_METO1</name>
<reference evidence="11 12" key="1">
    <citation type="journal article" date="2010" name="Nature">
        <title>Nitrite-driven anaerobic methane oxidation by oxygenic bacteria.</title>
        <authorList>
            <person name="Ettwig K.F."/>
            <person name="Butler M.K."/>
            <person name="Le Paslier D."/>
            <person name="Pelletier E."/>
            <person name="Mangenot S."/>
            <person name="Kuypers M.M.M."/>
            <person name="Schreiber F."/>
            <person name="Dutilh B.E."/>
            <person name="Zedelius J."/>
            <person name="de Beer D."/>
            <person name="Gloerich J."/>
            <person name="Wessels H.J.C.T."/>
            <person name="van Allen T."/>
            <person name="Luesken F."/>
            <person name="Wu M."/>
            <person name="van de Pas-Schoonen K.T."/>
            <person name="Op den Camp H.J.M."/>
            <person name="Janssen-Megens E.M."/>
            <person name="Francoijs K-J."/>
            <person name="Stunnenberg H."/>
            <person name="Weissenbach J."/>
            <person name="Jetten M.S.M."/>
            <person name="Strous M."/>
        </authorList>
    </citation>
    <scope>NUCLEOTIDE SEQUENCE [LARGE SCALE GENOMIC DNA]</scope>
</reference>
<dbReference type="SFLD" id="SFLDG01082">
    <property type="entry name" value="B12-binding_domain_containing"/>
    <property type="match status" value="1"/>
</dbReference>
<gene>
    <name evidence="11" type="ORF">DAMO_2257</name>
</gene>
<evidence type="ECO:0000259" key="10">
    <source>
        <dbReference type="PROSITE" id="PS51918"/>
    </source>
</evidence>
<keyword evidence="7 9" id="KW-0411">Iron-sulfur</keyword>
<dbReference type="GO" id="GO:0046872">
    <property type="term" value="F:metal ion binding"/>
    <property type="evidence" value="ECO:0007669"/>
    <property type="project" value="UniProtKB-UniRule"/>
</dbReference>
<dbReference type="SFLD" id="SFLDF00562">
    <property type="entry name" value="HemN-like__clustered_with_heat"/>
    <property type="match status" value="1"/>
</dbReference>
<dbReference type="InterPro" id="IPR034505">
    <property type="entry name" value="Coproporphyrinogen-III_oxidase"/>
</dbReference>
<evidence type="ECO:0000256" key="6">
    <source>
        <dbReference type="ARBA" id="ARBA00023004"/>
    </source>
</evidence>
<dbReference type="SMART" id="SM00729">
    <property type="entry name" value="Elp3"/>
    <property type="match status" value="1"/>
</dbReference>
<evidence type="ECO:0000256" key="8">
    <source>
        <dbReference type="ARBA" id="ARBA00023186"/>
    </source>
</evidence>
<keyword evidence="6 9" id="KW-0408">Iron</keyword>
<evidence type="ECO:0000256" key="2">
    <source>
        <dbReference type="ARBA" id="ARBA00017228"/>
    </source>
</evidence>
<dbReference type="InterPro" id="IPR010723">
    <property type="entry name" value="HemN_C"/>
</dbReference>
<dbReference type="SFLD" id="SFLDG01065">
    <property type="entry name" value="anaerobic_coproporphyrinogen-I"/>
    <property type="match status" value="1"/>
</dbReference>
<dbReference type="eggNOG" id="COG0635">
    <property type="taxonomic scope" value="Bacteria"/>
</dbReference>
<evidence type="ECO:0000256" key="1">
    <source>
        <dbReference type="ARBA" id="ARBA00006100"/>
    </source>
</evidence>
<keyword evidence="8 9" id="KW-0143">Chaperone</keyword>
<protein>
    <recommendedName>
        <fullName evidence="2 9">Heme chaperone HemW</fullName>
    </recommendedName>
</protein>
<dbReference type="NCBIfam" id="TIGR00539">
    <property type="entry name" value="hemN_rel"/>
    <property type="match status" value="1"/>
</dbReference>
<sequence length="397" mass="44367">MNSVSSAGLSVDSTLNTQHSTSFGLYIHIPYCLSRCQYCDFNSYRFDDVQIEQYLEALAQEIAHRASSDVIRHRPVCSVFFGGGTPSILHASQLIGILDQCRAAFTFEVGAEVSLEANPGTVDLPKLRTLREGGVTRLSIGVQAVQDRLLQRIGRAHTAHEAERAYRMAREAGFGDINLDVMFGLPGQNMDDWSETLDWVIGVEPEHVSAYGLILEEGTPLYQEHRKGEIGLPDEETETMMYQMAVDRLCNDGFEHYEISNFARPGFRCRHNLVYWQHQEYVGIGAGAHSFVAGRRFYNELLPARYVSAIAERETAVACGEELSAEMLRSERLMLGLRLRSGLDVQTFKDVLGVEELAASDRVTRLLDDGFLCLKDGRVQIAERGLLVANELIVQLL</sequence>
<evidence type="ECO:0000256" key="4">
    <source>
        <dbReference type="ARBA" id="ARBA00022691"/>
    </source>
</evidence>
<dbReference type="HOGENOM" id="CLU_027579_1_1_0"/>
<dbReference type="Gene3D" id="3.20.20.70">
    <property type="entry name" value="Aldolase class I"/>
    <property type="match status" value="1"/>
</dbReference>
<comment type="similarity">
    <text evidence="1">Belongs to the anaerobic coproporphyrinogen-III oxidase family. HemW subfamily.</text>
</comment>
<accession>D5MI14</accession>
<dbReference type="GO" id="GO:0005737">
    <property type="term" value="C:cytoplasm"/>
    <property type="evidence" value="ECO:0007669"/>
    <property type="project" value="UniProtKB-SubCell"/>
</dbReference>
<dbReference type="InterPro" id="IPR013785">
    <property type="entry name" value="Aldolase_TIM"/>
</dbReference>
<dbReference type="GO" id="GO:0051539">
    <property type="term" value="F:4 iron, 4 sulfur cluster binding"/>
    <property type="evidence" value="ECO:0007669"/>
    <property type="project" value="UniProtKB-UniRule"/>
</dbReference>
<keyword evidence="3 9" id="KW-0349">Heme</keyword>
<evidence type="ECO:0000256" key="9">
    <source>
        <dbReference type="RuleBase" id="RU364116"/>
    </source>
</evidence>
<keyword evidence="9" id="KW-0004">4Fe-4S</keyword>
<evidence type="ECO:0000256" key="5">
    <source>
        <dbReference type="ARBA" id="ARBA00022723"/>
    </source>
</evidence>
<dbReference type="GO" id="GO:0004109">
    <property type="term" value="F:coproporphyrinogen oxidase activity"/>
    <property type="evidence" value="ECO:0007669"/>
    <property type="project" value="InterPro"/>
</dbReference>
<evidence type="ECO:0000313" key="12">
    <source>
        <dbReference type="Proteomes" id="UP000006898"/>
    </source>
</evidence>
<proteinExistence type="inferred from homology"/>
<dbReference type="PROSITE" id="PS51918">
    <property type="entry name" value="RADICAL_SAM"/>
    <property type="match status" value="1"/>
</dbReference>
<keyword evidence="5 9" id="KW-0479">Metal-binding</keyword>
<dbReference type="InterPro" id="IPR007197">
    <property type="entry name" value="rSAM"/>
</dbReference>
<evidence type="ECO:0000256" key="3">
    <source>
        <dbReference type="ARBA" id="ARBA00022617"/>
    </source>
</evidence>
<dbReference type="InterPro" id="IPR058240">
    <property type="entry name" value="rSAM_sf"/>
</dbReference>
<dbReference type="Pfam" id="PF06969">
    <property type="entry name" value="HemN_C"/>
    <property type="match status" value="1"/>
</dbReference>